<keyword evidence="5" id="KW-1185">Reference proteome</keyword>
<dbReference type="AlphaFoldDB" id="A0A1C0YL29"/>
<feature type="compositionally biased region" description="Basic and acidic residues" evidence="1">
    <location>
        <begin position="159"/>
        <end position="181"/>
    </location>
</feature>
<dbReference type="Gene3D" id="3.10.350.10">
    <property type="entry name" value="LysM domain"/>
    <property type="match status" value="1"/>
</dbReference>
<comment type="caution">
    <text evidence="4">The sequence shown here is derived from an EMBL/GenBank/DDBJ whole genome shotgun (WGS) entry which is preliminary data.</text>
</comment>
<dbReference type="Proteomes" id="UP000093199">
    <property type="component" value="Unassembled WGS sequence"/>
</dbReference>
<feature type="compositionally biased region" description="Polar residues" evidence="1">
    <location>
        <begin position="197"/>
        <end position="208"/>
    </location>
</feature>
<dbReference type="OrthoDB" id="2583609at2"/>
<dbReference type="InterPro" id="IPR018392">
    <property type="entry name" value="LysM"/>
</dbReference>
<evidence type="ECO:0000313" key="5">
    <source>
        <dbReference type="Proteomes" id="UP000093199"/>
    </source>
</evidence>
<evidence type="ECO:0000313" key="4">
    <source>
        <dbReference type="EMBL" id="OCS87799.1"/>
    </source>
</evidence>
<dbReference type="STRING" id="33978.A6M13_10900"/>
<keyword evidence="2" id="KW-1133">Transmembrane helix</keyword>
<keyword evidence="2" id="KW-0812">Transmembrane</keyword>
<dbReference type="Pfam" id="PF01476">
    <property type="entry name" value="LysM"/>
    <property type="match status" value="1"/>
</dbReference>
<evidence type="ECO:0000256" key="2">
    <source>
        <dbReference type="SAM" id="Phobius"/>
    </source>
</evidence>
<dbReference type="RefSeq" id="WP_066543617.1">
    <property type="nucleotide sequence ID" value="NZ_MASJ01000003.1"/>
</dbReference>
<dbReference type="SMART" id="SM00257">
    <property type="entry name" value="LysM"/>
    <property type="match status" value="1"/>
</dbReference>
<evidence type="ECO:0000256" key="1">
    <source>
        <dbReference type="SAM" id="MobiDB-lite"/>
    </source>
</evidence>
<dbReference type="InterPro" id="IPR036779">
    <property type="entry name" value="LysM_dom_sf"/>
</dbReference>
<accession>A0A1C0YL29</accession>
<feature type="region of interest" description="Disordered" evidence="1">
    <location>
        <begin position="1"/>
        <end position="37"/>
    </location>
</feature>
<sequence length="250" mass="27837">MSKEKKQNKFEDGRQEIDLDKINSRVSKSSQNTATKTKSNSSILTPVFLLFICIPLAFVIYFWQFYDPATTAEQAKVEENQVVEIAKNNNGTSNEEQALVDDEKESAEQEILSEEERTAATLAAQAAAEKAAKQEADRVAQKIAEEKAAEEAAQQAAIEEERRKAEEEARRQEQLAEEARQKAAAQEAARQKEEVTKQQSTARSHTVQPNETIYRISVNYYGNGDAVERIKAANGLTSNEISVGQTLILP</sequence>
<evidence type="ECO:0000259" key="3">
    <source>
        <dbReference type="PROSITE" id="PS51782"/>
    </source>
</evidence>
<dbReference type="PROSITE" id="PS51782">
    <property type="entry name" value="LYSM"/>
    <property type="match status" value="1"/>
</dbReference>
<protein>
    <recommendedName>
        <fullName evidence="3">LysM domain-containing protein</fullName>
    </recommendedName>
</protein>
<feature type="transmembrane region" description="Helical" evidence="2">
    <location>
        <begin position="43"/>
        <end position="63"/>
    </location>
</feature>
<feature type="compositionally biased region" description="Polar residues" evidence="1">
    <location>
        <begin position="24"/>
        <end position="37"/>
    </location>
</feature>
<proteinExistence type="predicted"/>
<reference evidence="4 5" key="1">
    <citation type="submission" date="2016-07" db="EMBL/GenBank/DDBJ databases">
        <title>Caryophanon tenue genome sequencing.</title>
        <authorList>
            <person name="Verma A."/>
            <person name="Pal Y."/>
            <person name="Krishnamurthi S."/>
        </authorList>
    </citation>
    <scope>NUCLEOTIDE SEQUENCE [LARGE SCALE GENOMIC DNA]</scope>
    <source>
        <strain evidence="4 5">DSM 14152</strain>
    </source>
</reference>
<feature type="compositionally biased region" description="Polar residues" evidence="1">
    <location>
        <begin position="87"/>
        <end position="96"/>
    </location>
</feature>
<feature type="compositionally biased region" description="Basic and acidic residues" evidence="1">
    <location>
        <begin position="1"/>
        <end position="23"/>
    </location>
</feature>
<dbReference type="EMBL" id="MASJ01000003">
    <property type="protein sequence ID" value="OCS87799.1"/>
    <property type="molecule type" value="Genomic_DNA"/>
</dbReference>
<feature type="region of interest" description="Disordered" evidence="1">
    <location>
        <begin position="86"/>
        <end position="112"/>
    </location>
</feature>
<feature type="domain" description="LysM" evidence="3">
    <location>
        <begin position="203"/>
        <end position="249"/>
    </location>
</feature>
<gene>
    <name evidence="4" type="ORF">A6M13_10900</name>
</gene>
<name>A0A1C0YL29_9BACL</name>
<feature type="region of interest" description="Disordered" evidence="1">
    <location>
        <begin position="150"/>
        <end position="208"/>
    </location>
</feature>
<dbReference type="SUPFAM" id="SSF54106">
    <property type="entry name" value="LysM domain"/>
    <property type="match status" value="1"/>
</dbReference>
<organism evidence="4 5">
    <name type="scientific">Caryophanon tenue</name>
    <dbReference type="NCBI Taxonomy" id="33978"/>
    <lineage>
        <taxon>Bacteria</taxon>
        <taxon>Bacillati</taxon>
        <taxon>Bacillota</taxon>
        <taxon>Bacilli</taxon>
        <taxon>Bacillales</taxon>
        <taxon>Caryophanaceae</taxon>
        <taxon>Caryophanon</taxon>
    </lineage>
</organism>
<keyword evidence="2" id="KW-0472">Membrane</keyword>